<reference evidence="5" key="1">
    <citation type="submission" date="2025-08" db="UniProtKB">
        <authorList>
            <consortium name="RefSeq"/>
        </authorList>
    </citation>
    <scope>IDENTIFICATION</scope>
    <source>
        <tissue evidence="5">Liver</tissue>
    </source>
</reference>
<organism evidence="4 5">
    <name type="scientific">Mesocricetus auratus</name>
    <name type="common">Golden hamster</name>
    <dbReference type="NCBI Taxonomy" id="10036"/>
    <lineage>
        <taxon>Eukaryota</taxon>
        <taxon>Metazoa</taxon>
        <taxon>Chordata</taxon>
        <taxon>Craniata</taxon>
        <taxon>Vertebrata</taxon>
        <taxon>Euteleostomi</taxon>
        <taxon>Mammalia</taxon>
        <taxon>Eutheria</taxon>
        <taxon>Euarchontoglires</taxon>
        <taxon>Glires</taxon>
        <taxon>Rodentia</taxon>
        <taxon>Myomorpha</taxon>
        <taxon>Muroidea</taxon>
        <taxon>Cricetidae</taxon>
        <taxon>Cricetinae</taxon>
        <taxon>Mesocricetus</taxon>
    </lineage>
</organism>
<keyword evidence="3" id="KW-0677">Repeat</keyword>
<dbReference type="PANTHER" id="PTHR14224">
    <property type="entry name" value="SIMILAR TO PREFERENTIALLY EXPRESSED ANTIGEN IN MELANOMA-LIKE 3"/>
    <property type="match status" value="1"/>
</dbReference>
<gene>
    <name evidence="5" type="primary">LOC101831208</name>
</gene>
<protein>
    <submittedName>
        <fullName evidence="5">PRAME family member 8-like</fullName>
    </submittedName>
</protein>
<dbReference type="PIRSF" id="PIRSF038286">
    <property type="entry name" value="PRAME"/>
    <property type="match status" value="1"/>
</dbReference>
<evidence type="ECO:0000313" key="4">
    <source>
        <dbReference type="Proteomes" id="UP000886700"/>
    </source>
</evidence>
<dbReference type="PANTHER" id="PTHR14224:SF94">
    <property type="entry name" value="PRAME FAMILY MEMBER 12"/>
    <property type="match status" value="1"/>
</dbReference>
<dbReference type="InterPro" id="IPR026271">
    <property type="entry name" value="PRAME"/>
</dbReference>
<dbReference type="SUPFAM" id="SSF52047">
    <property type="entry name" value="RNI-like"/>
    <property type="match status" value="1"/>
</dbReference>
<proteinExistence type="inferred from homology"/>
<accession>A0ABM2XIG1</accession>
<comment type="similarity">
    <text evidence="1">Belongs to the PRAME family.</text>
</comment>
<dbReference type="InterPro" id="IPR032675">
    <property type="entry name" value="LRR_dom_sf"/>
</dbReference>
<keyword evidence="2" id="KW-0433">Leucine-rich repeat</keyword>
<evidence type="ECO:0000256" key="2">
    <source>
        <dbReference type="ARBA" id="ARBA00022614"/>
    </source>
</evidence>
<dbReference type="InterPro" id="IPR050694">
    <property type="entry name" value="LRRC14/PRAME"/>
</dbReference>
<sequence length="475" mass="54695">MMSVRTPATLRKQASQALLRNEDLAISALEQLPMELFPELFKEAFKGRHTRIVKAMVAAWPFPCLPVGTLMKTPNLETFQAVLDAVDMQLARKFHPRREKIKELDLRKGRHDFWTIWTGTEDGDCSESGDEERVVKVLPRYAMRRRLKVLTDLCLRLRLDEEQAYFLQWAQQKKGSVQLCCVKMKIWALPLCTIKEVLSVFHPRHIEELEMNMGWDVSTLACFAPCLGHMRSLRKLSLAHVYKNTIGTGNRQEKCVRKFVSQFSKLNCLQHLSLNAVYFLKHHMKQVLRCLSSPLETLSITGYRLSQSDLNYLPCCHSLCQLKHLDMRGVVLLTLDPMPLRLLLETVAHSLQSLDLEGCRMEDTQLTILMPALSRCSQLTKVNLYGNAFSVAILKDLLLHTANWSKMNREQYPAPVECYDDFGYIDTERFLHICPELMNAVEAKRQPKRIVFATDTCRKCGVRCVYDLGPRFCPC</sequence>
<dbReference type="RefSeq" id="XP_040602540.1">
    <property type="nucleotide sequence ID" value="XM_040746606.1"/>
</dbReference>
<name>A0ABM2XIG1_MESAU</name>
<evidence type="ECO:0000313" key="5">
    <source>
        <dbReference type="RefSeq" id="XP_040602540.1"/>
    </source>
</evidence>
<evidence type="ECO:0000256" key="1">
    <source>
        <dbReference type="ARBA" id="ARBA00009608"/>
    </source>
</evidence>
<dbReference type="Gene3D" id="3.80.10.10">
    <property type="entry name" value="Ribonuclease Inhibitor"/>
    <property type="match status" value="1"/>
</dbReference>
<evidence type="ECO:0000256" key="3">
    <source>
        <dbReference type="ARBA" id="ARBA00022737"/>
    </source>
</evidence>
<dbReference type="Proteomes" id="UP000886700">
    <property type="component" value="Unplaced"/>
</dbReference>
<keyword evidence="4" id="KW-1185">Reference proteome</keyword>
<dbReference type="GeneID" id="101831208"/>